<accession>A0A346Y238</accession>
<keyword evidence="1" id="KW-1133">Transmembrane helix</keyword>
<evidence type="ECO:0008006" key="5">
    <source>
        <dbReference type="Google" id="ProtNLM"/>
    </source>
</evidence>
<feature type="transmembrane region" description="Helical" evidence="1">
    <location>
        <begin position="183"/>
        <end position="206"/>
    </location>
</feature>
<evidence type="ECO:0000256" key="2">
    <source>
        <dbReference type="SAM" id="SignalP"/>
    </source>
</evidence>
<gene>
    <name evidence="3" type="ORF">DVS28_a3863</name>
</gene>
<dbReference type="RefSeq" id="WP_114592862.1">
    <property type="nucleotide sequence ID" value="NZ_CP031165.1"/>
</dbReference>
<proteinExistence type="predicted"/>
<keyword evidence="1" id="KW-0472">Membrane</keyword>
<reference evidence="3 4" key="1">
    <citation type="submission" date="2018-09" db="EMBL/GenBank/DDBJ databases">
        <title>Complete genome sequence of Euzebya sp. DY32-46 isolated from seawater of Pacific Ocean.</title>
        <authorList>
            <person name="Xu L."/>
            <person name="Wu Y.-H."/>
            <person name="Xu X.-W."/>
        </authorList>
    </citation>
    <scope>NUCLEOTIDE SEQUENCE [LARGE SCALE GENOMIC DNA]</scope>
    <source>
        <strain evidence="3 4">DY32-46</strain>
    </source>
</reference>
<evidence type="ECO:0000256" key="1">
    <source>
        <dbReference type="SAM" id="Phobius"/>
    </source>
</evidence>
<feature type="chain" id="PRO_5016996711" description="LPXTG-motif cell wall anchor domain-containing protein" evidence="2">
    <location>
        <begin position="28"/>
        <end position="215"/>
    </location>
</feature>
<name>A0A346Y238_9ACTN</name>
<dbReference type="AlphaFoldDB" id="A0A346Y238"/>
<dbReference type="EMBL" id="CP031165">
    <property type="protein sequence ID" value="AXV08535.1"/>
    <property type="molecule type" value="Genomic_DNA"/>
</dbReference>
<dbReference type="Proteomes" id="UP000264006">
    <property type="component" value="Chromosome"/>
</dbReference>
<evidence type="ECO:0000313" key="3">
    <source>
        <dbReference type="EMBL" id="AXV08535.1"/>
    </source>
</evidence>
<feature type="signal peptide" evidence="2">
    <location>
        <begin position="1"/>
        <end position="27"/>
    </location>
</feature>
<keyword evidence="1" id="KW-0812">Transmembrane</keyword>
<keyword evidence="2" id="KW-0732">Signal</keyword>
<dbReference type="KEGG" id="euz:DVS28_a3863"/>
<evidence type="ECO:0000313" key="4">
    <source>
        <dbReference type="Proteomes" id="UP000264006"/>
    </source>
</evidence>
<protein>
    <recommendedName>
        <fullName evidence="5">LPXTG-motif cell wall anchor domain-containing protein</fullName>
    </recommendedName>
</protein>
<keyword evidence="4" id="KW-1185">Reference proteome</keyword>
<organism evidence="3 4">
    <name type="scientific">Euzebya pacifica</name>
    <dbReference type="NCBI Taxonomy" id="1608957"/>
    <lineage>
        <taxon>Bacteria</taxon>
        <taxon>Bacillati</taxon>
        <taxon>Actinomycetota</taxon>
        <taxon>Nitriliruptoria</taxon>
        <taxon>Euzebyales</taxon>
    </lineage>
</organism>
<sequence length="215" mass="21981">MTRVPTRLQGLVILLACLAAAGGLAIAAGAVRPSPGDPLLRGGGVAARTCASAVALVEPVPVSSGTLHGCPERFDGRRVVVVGEAVGDLLGRGDRRWVQVNDDAYATAGPLSAHGRPLGTNSGVAVLLPAGRNPSVLGGPDRWGDLVEVVGIFHTTAAEDQGGPAVIAEEMTVLERGRTVAELPLGTLPVATGTLLVAAGGVWGLIGRRRWQLRY</sequence>
<dbReference type="OrthoDB" id="1758039at2"/>